<name>A0A328VLD4_9CHLR</name>
<evidence type="ECO:0000313" key="2">
    <source>
        <dbReference type="Proteomes" id="UP000248706"/>
    </source>
</evidence>
<sequence length="330" mass="38681">MDHDLDLAALARAAFFQHQQEALERQRATQAQREQEASQQMASLVQEAQADLPRLAPLLKPGLSSFWHTPVLRFSGPPFEAFLCPACQVELRRWSLGWECRFVCHCTGPGDRELIVTVRRDDGQGETILLAALEQWRQRRQDWHGLQQQREQERKHEQEKARQQDRLCRQLLAQRLRSARRQRWLWPARISITFYQVSYVSGRDEGGLPVRQEAWCQVDRLDEAGYLIVWPASSWQAPRAIKLDPQVHLPIWERFTCSSQEELPLDLLEEEELVEPTIELVPREQALVTRRGFQLRRVSETFSPWTRRLWTRPVAWVRTLVEAAARQEGQ</sequence>
<dbReference type="Proteomes" id="UP000248706">
    <property type="component" value="Unassembled WGS sequence"/>
</dbReference>
<dbReference type="EMBL" id="MCIF01000002">
    <property type="protein sequence ID" value="RAQ95924.1"/>
    <property type="molecule type" value="Genomic_DNA"/>
</dbReference>
<accession>A0A328VLD4</accession>
<gene>
    <name evidence="1" type="ORF">A4R35_10290</name>
</gene>
<proteinExistence type="predicted"/>
<protein>
    <submittedName>
        <fullName evidence="1">Uncharacterized protein</fullName>
    </submittedName>
</protein>
<dbReference type="RefSeq" id="WP_112429071.1">
    <property type="nucleotide sequence ID" value="NZ_MCIF01000002.1"/>
</dbReference>
<reference evidence="1 2" key="1">
    <citation type="submission" date="2016-08" db="EMBL/GenBank/DDBJ databases">
        <title>Analysis of Carbohydrate Active Enzymes in Thermogemmatispora T81 Reveals Carbohydrate Degradation Ability.</title>
        <authorList>
            <person name="Tomazini A."/>
            <person name="Lal S."/>
            <person name="Stott M."/>
            <person name="Henrissat B."/>
            <person name="Polikarpov I."/>
            <person name="Sparling R."/>
            <person name="Levin D.B."/>
        </authorList>
    </citation>
    <scope>NUCLEOTIDE SEQUENCE [LARGE SCALE GENOMIC DNA]</scope>
    <source>
        <strain evidence="1 2">T81</strain>
    </source>
</reference>
<dbReference type="AlphaFoldDB" id="A0A328VLD4"/>
<evidence type="ECO:0000313" key="1">
    <source>
        <dbReference type="EMBL" id="RAQ95924.1"/>
    </source>
</evidence>
<keyword evidence="2" id="KW-1185">Reference proteome</keyword>
<organism evidence="1 2">
    <name type="scientific">Thermogemmatispora tikiterensis</name>
    <dbReference type="NCBI Taxonomy" id="1825093"/>
    <lineage>
        <taxon>Bacteria</taxon>
        <taxon>Bacillati</taxon>
        <taxon>Chloroflexota</taxon>
        <taxon>Ktedonobacteria</taxon>
        <taxon>Thermogemmatisporales</taxon>
        <taxon>Thermogemmatisporaceae</taxon>
        <taxon>Thermogemmatispora</taxon>
    </lineage>
</organism>
<comment type="caution">
    <text evidence="1">The sequence shown here is derived from an EMBL/GenBank/DDBJ whole genome shotgun (WGS) entry which is preliminary data.</text>
</comment>